<dbReference type="EMBL" id="PDNW01000001">
    <property type="protein sequence ID" value="PLC51803.1"/>
    <property type="molecule type" value="Genomic_DNA"/>
</dbReference>
<organism evidence="4 5">
    <name type="scientific">Pollutimonas subterranea</name>
    <dbReference type="NCBI Taxonomy" id="2045210"/>
    <lineage>
        <taxon>Bacteria</taxon>
        <taxon>Pseudomonadati</taxon>
        <taxon>Pseudomonadota</taxon>
        <taxon>Betaproteobacteria</taxon>
        <taxon>Burkholderiales</taxon>
        <taxon>Alcaligenaceae</taxon>
        <taxon>Pollutimonas</taxon>
    </lineage>
</organism>
<keyword evidence="2 3" id="KW-0143">Chaperone</keyword>
<evidence type="ECO:0000256" key="2">
    <source>
        <dbReference type="ARBA" id="ARBA00023186"/>
    </source>
</evidence>
<gene>
    <name evidence="3" type="primary">ureD</name>
    <name evidence="4" type="ORF">CR159_01925</name>
</gene>
<protein>
    <recommendedName>
        <fullName evidence="3">Urease accessory protein UreD</fullName>
    </recommendedName>
</protein>
<keyword evidence="3" id="KW-0963">Cytoplasm</keyword>
<comment type="similarity">
    <text evidence="1 3">Belongs to the UreD family.</text>
</comment>
<dbReference type="OrthoDB" id="9798842at2"/>
<accession>A0A2N4U9V7</accession>
<comment type="subcellular location">
    <subcellularLocation>
        <location evidence="3">Cytoplasm</location>
    </subcellularLocation>
</comment>
<sequence>MLTLAHPATLDQWHAKLALTFARQGLDKTVLAKRKHEGPLLVQKTLYPEGPGICHVTILHPPSGIAGGDVLEIDIDVRDGAHAVLGTPGATRWYKANGRHAAQHVRIHLAADACLDWLPQENIFFEQSQASMSTCLHLQTGACAIGWEITQLGSIGKATHWDEGCVQLNTELTLDGEALWLEAGELYADSPLRHSGNGLSGFPVLATLWAFGPMLGTEQVDDLAADLPWTQNLRAGLTHMPQPNEQGLSLVRVLGLHVQDVKRLLIALWMRMRPLVLNTQGAHLRLWNT</sequence>
<comment type="function">
    <text evidence="3">Required for maturation of urease via the functional incorporation of the urease nickel metallocenter.</text>
</comment>
<dbReference type="InterPro" id="IPR002669">
    <property type="entry name" value="UreD"/>
</dbReference>
<dbReference type="Proteomes" id="UP000234190">
    <property type="component" value="Unassembled WGS sequence"/>
</dbReference>
<evidence type="ECO:0000256" key="1">
    <source>
        <dbReference type="ARBA" id="ARBA00007177"/>
    </source>
</evidence>
<comment type="subunit">
    <text evidence="3">UreD, UreF and UreG form a complex that acts as a GTP-hydrolysis-dependent molecular chaperone, activating the urease apoprotein by helping to assemble the nickel containing metallocenter of UreC. The UreE protein probably delivers the nickel.</text>
</comment>
<dbReference type="RefSeq" id="WP_102072290.1">
    <property type="nucleotide sequence ID" value="NZ_PDNW01000001.1"/>
</dbReference>
<dbReference type="PANTHER" id="PTHR33643:SF1">
    <property type="entry name" value="UREASE ACCESSORY PROTEIN D"/>
    <property type="match status" value="1"/>
</dbReference>
<evidence type="ECO:0000313" key="5">
    <source>
        <dbReference type="Proteomes" id="UP000234190"/>
    </source>
</evidence>
<proteinExistence type="inferred from homology"/>
<name>A0A2N4U9V7_9BURK</name>
<evidence type="ECO:0000313" key="4">
    <source>
        <dbReference type="EMBL" id="PLC51803.1"/>
    </source>
</evidence>
<keyword evidence="5" id="KW-1185">Reference proteome</keyword>
<evidence type="ECO:0000256" key="3">
    <source>
        <dbReference type="HAMAP-Rule" id="MF_01384"/>
    </source>
</evidence>
<dbReference type="HAMAP" id="MF_01384">
    <property type="entry name" value="UreD"/>
    <property type="match status" value="1"/>
</dbReference>
<dbReference type="Pfam" id="PF01774">
    <property type="entry name" value="UreD"/>
    <property type="match status" value="1"/>
</dbReference>
<keyword evidence="3" id="KW-0996">Nickel insertion</keyword>
<dbReference type="GO" id="GO:0005737">
    <property type="term" value="C:cytoplasm"/>
    <property type="evidence" value="ECO:0007669"/>
    <property type="project" value="UniProtKB-SubCell"/>
</dbReference>
<comment type="caution">
    <text evidence="4">The sequence shown here is derived from an EMBL/GenBank/DDBJ whole genome shotgun (WGS) entry which is preliminary data.</text>
</comment>
<dbReference type="PANTHER" id="PTHR33643">
    <property type="entry name" value="UREASE ACCESSORY PROTEIN D"/>
    <property type="match status" value="1"/>
</dbReference>
<dbReference type="AlphaFoldDB" id="A0A2N4U9V7"/>
<reference evidence="4 5" key="1">
    <citation type="submission" date="2017-10" db="EMBL/GenBank/DDBJ databases">
        <title>Two draft genome sequences of Pusillimonas sp. strains isolated from a nitrate- and radionuclide-contaminated groundwater in Russia.</title>
        <authorList>
            <person name="Grouzdev D.S."/>
            <person name="Tourova T.P."/>
            <person name="Goeva M.A."/>
            <person name="Babich T.L."/>
            <person name="Sokolova D.S."/>
            <person name="Abdullin R."/>
            <person name="Poltaraus A.B."/>
            <person name="Toshchakov S.V."/>
            <person name="Nazina T.N."/>
        </authorList>
    </citation>
    <scope>NUCLEOTIDE SEQUENCE [LARGE SCALE GENOMIC DNA]</scope>
    <source>
        <strain evidence="4 5">JR1/69-3-13</strain>
    </source>
</reference>
<dbReference type="GO" id="GO:0016151">
    <property type="term" value="F:nickel cation binding"/>
    <property type="evidence" value="ECO:0007669"/>
    <property type="project" value="UniProtKB-UniRule"/>
</dbReference>